<dbReference type="Proteomes" id="UP001500622">
    <property type="component" value="Unassembled WGS sequence"/>
</dbReference>
<proteinExistence type="predicted"/>
<feature type="compositionally biased region" description="Low complexity" evidence="1">
    <location>
        <begin position="125"/>
        <end position="161"/>
    </location>
</feature>
<name>A0ABP8L8M6_9MICO</name>
<sequence>MFDMGFLDKAKAAANDLAAKADTAMAGSGLNTPGAPAGGGDAERYFRDLGVLAYLEESGRPVPPGERERILAALRDLDSRGAVRSFSLHTAPPPAPGAPGAPSSPAAPAGQTVPPPPGSTQPRGEAQSQAHAQSQAPTQSQAHPQSQPAEQSQAQQQAQQQRPGPARDEHASPPPPSWMTQKGQG</sequence>
<gene>
    <name evidence="2" type="ORF">GCM10023169_20820</name>
</gene>
<evidence type="ECO:0000313" key="3">
    <source>
        <dbReference type="Proteomes" id="UP001500622"/>
    </source>
</evidence>
<organism evidence="2 3">
    <name type="scientific">Georgenia halophila</name>
    <dbReference type="NCBI Taxonomy" id="620889"/>
    <lineage>
        <taxon>Bacteria</taxon>
        <taxon>Bacillati</taxon>
        <taxon>Actinomycetota</taxon>
        <taxon>Actinomycetes</taxon>
        <taxon>Micrococcales</taxon>
        <taxon>Bogoriellaceae</taxon>
        <taxon>Georgenia</taxon>
    </lineage>
</organism>
<keyword evidence="3" id="KW-1185">Reference proteome</keyword>
<feature type="compositionally biased region" description="Low complexity" evidence="1">
    <location>
        <begin position="100"/>
        <end position="110"/>
    </location>
</feature>
<dbReference type="EMBL" id="BAABGN010000009">
    <property type="protein sequence ID" value="GAA4424299.1"/>
    <property type="molecule type" value="Genomic_DNA"/>
</dbReference>
<accession>A0ABP8L8M6</accession>
<reference evidence="3" key="1">
    <citation type="journal article" date="2019" name="Int. J. Syst. Evol. Microbiol.">
        <title>The Global Catalogue of Microorganisms (GCM) 10K type strain sequencing project: providing services to taxonomists for standard genome sequencing and annotation.</title>
        <authorList>
            <consortium name="The Broad Institute Genomics Platform"/>
            <consortium name="The Broad Institute Genome Sequencing Center for Infectious Disease"/>
            <person name="Wu L."/>
            <person name="Ma J."/>
        </authorList>
    </citation>
    <scope>NUCLEOTIDE SEQUENCE [LARGE SCALE GENOMIC DNA]</scope>
    <source>
        <strain evidence="3">JCM 17810</strain>
    </source>
</reference>
<comment type="caution">
    <text evidence="2">The sequence shown here is derived from an EMBL/GenBank/DDBJ whole genome shotgun (WGS) entry which is preliminary data.</text>
</comment>
<feature type="region of interest" description="Disordered" evidence="1">
    <location>
        <begin position="84"/>
        <end position="185"/>
    </location>
</feature>
<evidence type="ECO:0000256" key="1">
    <source>
        <dbReference type="SAM" id="MobiDB-lite"/>
    </source>
</evidence>
<protein>
    <submittedName>
        <fullName evidence="2">Uncharacterized protein</fullName>
    </submittedName>
</protein>
<evidence type="ECO:0000313" key="2">
    <source>
        <dbReference type="EMBL" id="GAA4424299.1"/>
    </source>
</evidence>